<keyword evidence="6 14" id="KW-0597">Phosphoprotein</keyword>
<evidence type="ECO:0000256" key="12">
    <source>
        <dbReference type="ARBA" id="ARBA00023136"/>
    </source>
</evidence>
<evidence type="ECO:0000313" key="18">
    <source>
        <dbReference type="EMBL" id="MCM1989952.1"/>
    </source>
</evidence>
<keyword evidence="15" id="KW-0812">Transmembrane</keyword>
<evidence type="ECO:0000256" key="7">
    <source>
        <dbReference type="ARBA" id="ARBA00022679"/>
    </source>
</evidence>
<reference evidence="18" key="2">
    <citation type="submission" date="2021-04" db="EMBL/GenBank/DDBJ databases">
        <authorList>
            <person name="Dong X."/>
        </authorList>
    </citation>
    <scope>NUCLEOTIDE SEQUENCE</scope>
    <source>
        <strain evidence="18">ZWT</strain>
    </source>
</reference>
<feature type="domain" description="Histidine kinase" evidence="16">
    <location>
        <begin position="926"/>
        <end position="1024"/>
    </location>
</feature>
<comment type="catalytic activity">
    <reaction evidence="1">
        <text>ATP + protein L-histidine = ADP + protein N-phospho-L-histidine.</text>
        <dbReference type="EC" id="2.7.13.3"/>
    </reaction>
</comment>
<dbReference type="InterPro" id="IPR036890">
    <property type="entry name" value="HATPase_C_sf"/>
</dbReference>
<comment type="function">
    <text evidence="13">May play the central regulatory role in sporulation. It may be an element of the effector pathway responsible for the activation of sporulation genes in response to nutritional stress. Spo0A may act in concert with spo0H (a sigma factor) to control the expression of some genes that are critical to the sporulation process.</text>
</comment>
<keyword evidence="12 15" id="KW-0472">Membrane</keyword>
<dbReference type="Gene3D" id="3.30.565.10">
    <property type="entry name" value="Histidine kinase-like ATPase, C-terminal domain"/>
    <property type="match status" value="2"/>
</dbReference>
<evidence type="ECO:0000256" key="1">
    <source>
        <dbReference type="ARBA" id="ARBA00000085"/>
    </source>
</evidence>
<accession>A0A9J6P374</accession>
<evidence type="ECO:0000256" key="8">
    <source>
        <dbReference type="ARBA" id="ARBA00022741"/>
    </source>
</evidence>
<gene>
    <name evidence="18" type="ORF">KDK92_09380</name>
</gene>
<feature type="domain" description="Histidine kinase" evidence="16">
    <location>
        <begin position="443"/>
        <end position="658"/>
    </location>
</feature>
<dbReference type="SUPFAM" id="SSF55874">
    <property type="entry name" value="ATPase domain of HSP90 chaperone/DNA topoisomerase II/histidine kinase"/>
    <property type="match status" value="2"/>
</dbReference>
<dbReference type="InterPro" id="IPR003594">
    <property type="entry name" value="HATPase_dom"/>
</dbReference>
<dbReference type="CDD" id="cd16922">
    <property type="entry name" value="HATPase_EvgS-ArcB-TorS-like"/>
    <property type="match status" value="1"/>
</dbReference>
<evidence type="ECO:0000256" key="15">
    <source>
        <dbReference type="SAM" id="Phobius"/>
    </source>
</evidence>
<dbReference type="FunFam" id="3.30.565.10:FF:000023">
    <property type="entry name" value="PAS domain-containing sensor histidine kinase"/>
    <property type="match status" value="1"/>
</dbReference>
<comment type="subcellular location">
    <subcellularLocation>
        <location evidence="2">Cell membrane</location>
    </subcellularLocation>
</comment>
<dbReference type="InterPro" id="IPR010559">
    <property type="entry name" value="Sig_transdc_His_kin_internal"/>
</dbReference>
<dbReference type="Proteomes" id="UP001056429">
    <property type="component" value="Unassembled WGS sequence"/>
</dbReference>
<dbReference type="Pfam" id="PF00512">
    <property type="entry name" value="HisKA"/>
    <property type="match status" value="1"/>
</dbReference>
<evidence type="ECO:0000256" key="11">
    <source>
        <dbReference type="ARBA" id="ARBA00023012"/>
    </source>
</evidence>
<name>A0A9J6P374_9CLOT</name>
<evidence type="ECO:0000259" key="17">
    <source>
        <dbReference type="PROSITE" id="PS50110"/>
    </source>
</evidence>
<feature type="modified residue" description="4-aspartylphosphate" evidence="14">
    <location>
        <position position="749"/>
    </location>
</feature>
<feature type="transmembrane region" description="Helical" evidence="15">
    <location>
        <begin position="367"/>
        <end position="386"/>
    </location>
</feature>
<dbReference type="SMART" id="SM00448">
    <property type="entry name" value="REC"/>
    <property type="match status" value="1"/>
</dbReference>
<protein>
    <recommendedName>
        <fullName evidence="4">Stage 0 sporulation protein A homolog</fullName>
        <ecNumber evidence="3">2.7.13.3</ecNumber>
    </recommendedName>
</protein>
<dbReference type="SUPFAM" id="SSF47384">
    <property type="entry name" value="Homodimeric domain of signal transducing histidine kinase"/>
    <property type="match status" value="1"/>
</dbReference>
<organism evidence="18 19">
    <name type="scientific">Oceanirhabdus seepicola</name>
    <dbReference type="NCBI Taxonomy" id="2828781"/>
    <lineage>
        <taxon>Bacteria</taxon>
        <taxon>Bacillati</taxon>
        <taxon>Bacillota</taxon>
        <taxon>Clostridia</taxon>
        <taxon>Eubacteriales</taxon>
        <taxon>Clostridiaceae</taxon>
        <taxon>Oceanirhabdus</taxon>
    </lineage>
</organism>
<keyword evidence="15" id="KW-1133">Transmembrane helix</keyword>
<keyword evidence="10" id="KW-0067">ATP-binding</keyword>
<dbReference type="PROSITE" id="PS50109">
    <property type="entry name" value="HIS_KIN"/>
    <property type="match status" value="2"/>
</dbReference>
<evidence type="ECO:0000256" key="6">
    <source>
        <dbReference type="ARBA" id="ARBA00022553"/>
    </source>
</evidence>
<feature type="domain" description="Response regulatory" evidence="17">
    <location>
        <begin position="699"/>
        <end position="816"/>
    </location>
</feature>
<dbReference type="RefSeq" id="WP_250859000.1">
    <property type="nucleotide sequence ID" value="NZ_JAGSOJ010000002.1"/>
</dbReference>
<keyword evidence="19" id="KW-1185">Reference proteome</keyword>
<dbReference type="InterPro" id="IPR036097">
    <property type="entry name" value="HisK_dim/P_sf"/>
</dbReference>
<comment type="caution">
    <text evidence="18">The sequence shown here is derived from an EMBL/GenBank/DDBJ whole genome shotgun (WGS) entry which is preliminary data.</text>
</comment>
<dbReference type="CDD" id="cd17574">
    <property type="entry name" value="REC_OmpR"/>
    <property type="match status" value="1"/>
</dbReference>
<dbReference type="Pfam" id="PF00072">
    <property type="entry name" value="Response_reg"/>
    <property type="match status" value="1"/>
</dbReference>
<dbReference type="GO" id="GO:0005524">
    <property type="term" value="F:ATP binding"/>
    <property type="evidence" value="ECO:0007669"/>
    <property type="project" value="UniProtKB-KW"/>
</dbReference>
<evidence type="ECO:0000259" key="16">
    <source>
        <dbReference type="PROSITE" id="PS50109"/>
    </source>
</evidence>
<feature type="transmembrane region" description="Helical" evidence="15">
    <location>
        <begin position="334"/>
        <end position="355"/>
    </location>
</feature>
<dbReference type="SMART" id="SM00388">
    <property type="entry name" value="HisKA"/>
    <property type="match status" value="1"/>
</dbReference>
<dbReference type="InterPro" id="IPR011623">
    <property type="entry name" value="7TMR_DISM_rcpt_extracell_dom1"/>
</dbReference>
<keyword evidence="9" id="KW-0418">Kinase</keyword>
<dbReference type="InterPro" id="IPR004358">
    <property type="entry name" value="Sig_transdc_His_kin-like_C"/>
</dbReference>
<evidence type="ECO:0000256" key="9">
    <source>
        <dbReference type="ARBA" id="ARBA00022777"/>
    </source>
</evidence>
<evidence type="ECO:0000256" key="3">
    <source>
        <dbReference type="ARBA" id="ARBA00012438"/>
    </source>
</evidence>
<dbReference type="Pfam" id="PF07695">
    <property type="entry name" value="7TMR-DISM_7TM"/>
    <property type="match status" value="1"/>
</dbReference>
<dbReference type="Pfam" id="PF06580">
    <property type="entry name" value="His_kinase"/>
    <property type="match status" value="1"/>
</dbReference>
<keyword evidence="8" id="KW-0547">Nucleotide-binding</keyword>
<keyword evidence="11" id="KW-0902">Two-component regulatory system</keyword>
<dbReference type="InterPro" id="IPR003661">
    <property type="entry name" value="HisK_dim/P_dom"/>
</dbReference>
<keyword evidence="7" id="KW-0808">Transferase</keyword>
<evidence type="ECO:0000256" key="4">
    <source>
        <dbReference type="ARBA" id="ARBA00018672"/>
    </source>
</evidence>
<dbReference type="Gene3D" id="3.40.50.2300">
    <property type="match status" value="1"/>
</dbReference>
<evidence type="ECO:0000256" key="14">
    <source>
        <dbReference type="PROSITE-ProRule" id="PRU00169"/>
    </source>
</evidence>
<feature type="transmembrane region" description="Helical" evidence="15">
    <location>
        <begin position="215"/>
        <end position="238"/>
    </location>
</feature>
<evidence type="ECO:0000256" key="10">
    <source>
        <dbReference type="ARBA" id="ARBA00022840"/>
    </source>
</evidence>
<dbReference type="SUPFAM" id="SSF52172">
    <property type="entry name" value="CheY-like"/>
    <property type="match status" value="1"/>
</dbReference>
<dbReference type="InterPro" id="IPR001789">
    <property type="entry name" value="Sig_transdc_resp-reg_receiver"/>
</dbReference>
<dbReference type="EC" id="2.7.13.3" evidence="3"/>
<evidence type="ECO:0000256" key="13">
    <source>
        <dbReference type="ARBA" id="ARBA00024867"/>
    </source>
</evidence>
<feature type="transmembrane region" description="Helical" evidence="15">
    <location>
        <begin position="245"/>
        <end position="266"/>
    </location>
</feature>
<keyword evidence="5" id="KW-1003">Cell membrane</keyword>
<proteinExistence type="predicted"/>
<dbReference type="Pfam" id="PF02518">
    <property type="entry name" value="HATPase_c"/>
    <property type="match status" value="2"/>
</dbReference>
<dbReference type="EMBL" id="JAGSOJ010000002">
    <property type="protein sequence ID" value="MCM1989952.1"/>
    <property type="molecule type" value="Genomic_DNA"/>
</dbReference>
<dbReference type="AlphaFoldDB" id="A0A9J6P374"/>
<reference evidence="18" key="1">
    <citation type="journal article" date="2021" name="mSystems">
        <title>Bacteria and Archaea Synergistically Convert Glycine Betaine to Biogenic Methane in the Formosa Cold Seep of the South China Sea.</title>
        <authorList>
            <person name="Li L."/>
            <person name="Zhang W."/>
            <person name="Zhang S."/>
            <person name="Song L."/>
            <person name="Sun Q."/>
            <person name="Zhang H."/>
            <person name="Xiang H."/>
            <person name="Dong X."/>
        </authorList>
    </citation>
    <scope>NUCLEOTIDE SEQUENCE</scope>
    <source>
        <strain evidence="18">ZWT</strain>
    </source>
</reference>
<dbReference type="InterPro" id="IPR011006">
    <property type="entry name" value="CheY-like_superfamily"/>
</dbReference>
<feature type="transmembrane region" description="Helical" evidence="15">
    <location>
        <begin position="310"/>
        <end position="328"/>
    </location>
</feature>
<dbReference type="PANTHER" id="PTHR43047:SF72">
    <property type="entry name" value="OSMOSENSING HISTIDINE PROTEIN KINASE SLN1"/>
    <property type="match status" value="1"/>
</dbReference>
<feature type="transmembrane region" description="Helical" evidence="15">
    <location>
        <begin position="278"/>
        <end position="298"/>
    </location>
</feature>
<dbReference type="SMART" id="SM00387">
    <property type="entry name" value="HATPase_c"/>
    <property type="match status" value="2"/>
</dbReference>
<feature type="transmembrane region" description="Helical" evidence="15">
    <location>
        <begin position="12"/>
        <end position="28"/>
    </location>
</feature>
<evidence type="ECO:0000256" key="5">
    <source>
        <dbReference type="ARBA" id="ARBA00022475"/>
    </source>
</evidence>
<sequence>MKELVRHKKKLYIIIPFMVFIIVGVMGINNRFSKKRLEAKAVDGIVDLSEWDLTKDGITALDGTWEFYWNKLLTPEDFKNVNNPVKIEFIELPGTWDGLKVKDYILQSDGHATLRVKVKKKTEKEILSLYMPSINCSYKLWINNELISNVGMVGKDKDKVKIERKENIVNFKNESEHLEIVLQISNYDSIFKGGTNGSILLGNYKQIQSYVYKKIALNLFVFGCLFIMAFYHFGLYLLRRKDISTLYFGLLCLCTALREILSSQIIMDELFLDVNWILQAKCQCVITELALLMFLLFIDSIYKKYRNTKVYNALKYSMMMIIIFHSFAPIKIVASTLIICTFMTIFLCIYGFYIVLKALIKREEGAVIIIIGMLIVFITVTNDFLYNNHIIFTGYYTPVGLVLFTFAQSFMLSKKFSNAFNTVEALSEKLISLDKLKDEFLANTTHELRTPLNGIVGISETLLDDSKNLNQYQINNLSLIVSSGRRLSKLINDILDFSKLKNKDITLNKKSVDINQVVNVVLEVSNNLIENKKIELISTISEEIPYVFVDENRFEQILYNLIGNAIKNTYEGKIIVSACCKNNMIEISVSDTGIGIPEEKFEQIFKAFEQLEMTGNNKGIGLGLSITKRFIELHGGEIKVESQLNKGSKFTFTLPVSKEKNSIQIIPQNNGALNKINTVINNKHMNSSESINSNDGEFKILVVDDDLINRQVIINNFSSSKYFIISASDGEEALNKLLEHKGIDLVILDVMMPKMSGYEVCREIRKKYSLIELPVLLLTASEKTEVIEVGFKVGANDYLFKPVDKVELTARVNTLLELKKSVEQAVTSELCFLQAQIKPHFLFNALNTIMSFCRTNPERARELLLDLSNYLRKSFDFNNKEKFVSLENEMSFVKSYLAIEKARFSKRLNIIYDIEPNLNCLMPPLILQPLVENAVRHGIASKRQGGTVNISAKGESEFVLIKVEDDGVGIDKERLNSILNKTIEGSVGMKNIIKRLDLIYGYGIDIQTEQDKGTTISLKIPLRKEKFND</sequence>
<dbReference type="GO" id="GO:0005886">
    <property type="term" value="C:plasma membrane"/>
    <property type="evidence" value="ECO:0007669"/>
    <property type="project" value="UniProtKB-SubCell"/>
</dbReference>
<dbReference type="PANTHER" id="PTHR43047">
    <property type="entry name" value="TWO-COMPONENT HISTIDINE PROTEIN KINASE"/>
    <property type="match status" value="1"/>
</dbReference>
<dbReference type="GO" id="GO:0009927">
    <property type="term" value="F:histidine phosphotransfer kinase activity"/>
    <property type="evidence" value="ECO:0007669"/>
    <property type="project" value="TreeGrafter"/>
</dbReference>
<evidence type="ECO:0000313" key="19">
    <source>
        <dbReference type="Proteomes" id="UP001056429"/>
    </source>
</evidence>
<dbReference type="InterPro" id="IPR005467">
    <property type="entry name" value="His_kinase_dom"/>
</dbReference>
<dbReference type="Gene3D" id="1.10.287.130">
    <property type="match status" value="1"/>
</dbReference>
<dbReference type="PROSITE" id="PS50110">
    <property type="entry name" value="RESPONSE_REGULATORY"/>
    <property type="match status" value="1"/>
</dbReference>
<dbReference type="CDD" id="cd00082">
    <property type="entry name" value="HisKA"/>
    <property type="match status" value="1"/>
</dbReference>
<dbReference type="PRINTS" id="PR00344">
    <property type="entry name" value="BCTRLSENSOR"/>
</dbReference>
<dbReference type="GO" id="GO:0000155">
    <property type="term" value="F:phosphorelay sensor kinase activity"/>
    <property type="evidence" value="ECO:0007669"/>
    <property type="project" value="InterPro"/>
</dbReference>
<evidence type="ECO:0000256" key="2">
    <source>
        <dbReference type="ARBA" id="ARBA00004236"/>
    </source>
</evidence>